<geneLocation type="plasmid" evidence="2 3">
    <name>pPSED01</name>
</geneLocation>
<dbReference type="Proteomes" id="UP000007809">
    <property type="component" value="Plasmid pPSED01"/>
</dbReference>
<accession>F2L6M5</accession>
<reference evidence="2 3" key="1">
    <citation type="journal article" date="2011" name="J. Bacteriol.">
        <title>Genome sequence of the 1,4-dioxane-degrading Pseudonocardia dioxanivorans strain CB1190.</title>
        <authorList>
            <person name="Sales C.M."/>
            <person name="Mahendra S."/>
            <person name="Grostern A."/>
            <person name="Parales R.E."/>
            <person name="Goodwin L.A."/>
            <person name="Woyke T."/>
            <person name="Nolan M."/>
            <person name="Lapidus A."/>
            <person name="Chertkov O."/>
            <person name="Ovchinnikova G."/>
            <person name="Sczyrba A."/>
            <person name="Alvarez-Cohen L."/>
        </authorList>
    </citation>
    <scope>NUCLEOTIDE SEQUENCE [LARGE SCALE GENOMIC DNA]</scope>
    <source>
        <strain evidence="3">ATCC 55486 / DSM 44775 / JCM 13855 / CB1190</strain>
    </source>
</reference>
<dbReference type="EMBL" id="CP002594">
    <property type="protein sequence ID" value="AEA28919.1"/>
    <property type="molecule type" value="Genomic_DNA"/>
</dbReference>
<protein>
    <submittedName>
        <fullName evidence="2">Uncharacterized protein</fullName>
    </submittedName>
</protein>
<organism evidence="2 3">
    <name type="scientific">Pseudonocardia dioxanivorans (strain ATCC 55486 / DSM 44775 / JCM 13855 / CB1190)</name>
    <dbReference type="NCBI Taxonomy" id="675635"/>
    <lineage>
        <taxon>Bacteria</taxon>
        <taxon>Bacillati</taxon>
        <taxon>Actinomycetota</taxon>
        <taxon>Actinomycetes</taxon>
        <taxon>Pseudonocardiales</taxon>
        <taxon>Pseudonocardiaceae</taxon>
        <taxon>Pseudonocardia</taxon>
    </lineage>
</organism>
<gene>
    <name evidence="2" type="ordered locus">Psed_6848</name>
</gene>
<keyword evidence="3" id="KW-1185">Reference proteome</keyword>
<evidence type="ECO:0000313" key="3">
    <source>
        <dbReference type="Proteomes" id="UP000007809"/>
    </source>
</evidence>
<name>F2L6M5_PSEUX</name>
<dbReference type="KEGG" id="pdx:Psed_6848"/>
<feature type="region of interest" description="Disordered" evidence="1">
    <location>
        <begin position="90"/>
        <end position="163"/>
    </location>
</feature>
<proteinExistence type="predicted"/>
<dbReference type="RefSeq" id="WP_013678811.1">
    <property type="nucleotide sequence ID" value="NC_015314.1"/>
</dbReference>
<dbReference type="eggNOG" id="COG0507">
    <property type="taxonomic scope" value="Bacteria"/>
</dbReference>
<feature type="compositionally biased region" description="Basic and acidic residues" evidence="1">
    <location>
        <begin position="90"/>
        <end position="113"/>
    </location>
</feature>
<feature type="compositionally biased region" description="Basic and acidic residues" evidence="1">
    <location>
        <begin position="136"/>
        <end position="163"/>
    </location>
</feature>
<dbReference type="AlphaFoldDB" id="F2L6M5"/>
<sequence length="303" mass="33508">METMTDTTTVDTAEQLRQVADLIAQGANREARRRTGRIADAADPETRALLGQILAALEKPPAVAVPRLRHLWKVSAAAGRELVEACAPRSERHAEAAKETERAVRATRAERREYARRRPGTVVPRQGVPQPRRSQRATDQDTAARRYFDERSDPAEGGKETPEHVLTVRGPACRGCGAERTTGDQQRANDNGLCSDCRYEWVDSQPPMRGLPCVACGLERSPRDQQRAHDDGLCEDCRDSGTAGVPILPATATRADVLTARCDYIDATSETTKARDARLRRDQRHMPTGDRIMLADWIARQPA</sequence>
<dbReference type="OrthoDB" id="4568218at2"/>
<evidence type="ECO:0000256" key="1">
    <source>
        <dbReference type="SAM" id="MobiDB-lite"/>
    </source>
</evidence>
<dbReference type="HOGENOM" id="CLU_833223_0_0_11"/>
<keyword evidence="2" id="KW-0614">Plasmid</keyword>
<evidence type="ECO:0000313" key="2">
    <source>
        <dbReference type="EMBL" id="AEA28919.1"/>
    </source>
</evidence>